<dbReference type="Proteomes" id="UP001189429">
    <property type="component" value="Unassembled WGS sequence"/>
</dbReference>
<dbReference type="InterPro" id="IPR013320">
    <property type="entry name" value="ConA-like_dom_sf"/>
</dbReference>
<comment type="caution">
    <text evidence="2">The sequence shown here is derived from an EMBL/GenBank/DDBJ whole genome shotgun (WGS) entry which is preliminary data.</text>
</comment>
<dbReference type="SUPFAM" id="SSF49899">
    <property type="entry name" value="Concanavalin A-like lectins/glucanases"/>
    <property type="match status" value="1"/>
</dbReference>
<feature type="compositionally biased region" description="Low complexity" evidence="1">
    <location>
        <begin position="1"/>
        <end position="11"/>
    </location>
</feature>
<accession>A0ABN9P8E1</accession>
<gene>
    <name evidence="2" type="ORF">PCOR1329_LOCUS700</name>
</gene>
<evidence type="ECO:0000313" key="3">
    <source>
        <dbReference type="Proteomes" id="UP001189429"/>
    </source>
</evidence>
<feature type="region of interest" description="Disordered" evidence="1">
    <location>
        <begin position="1"/>
        <end position="29"/>
    </location>
</feature>
<feature type="compositionally biased region" description="Low complexity" evidence="1">
    <location>
        <begin position="234"/>
        <end position="263"/>
    </location>
</feature>
<reference evidence="2" key="1">
    <citation type="submission" date="2023-10" db="EMBL/GenBank/DDBJ databases">
        <authorList>
            <person name="Chen Y."/>
            <person name="Shah S."/>
            <person name="Dougan E. K."/>
            <person name="Thang M."/>
            <person name="Chan C."/>
        </authorList>
    </citation>
    <scope>NUCLEOTIDE SEQUENCE [LARGE SCALE GENOMIC DNA]</scope>
</reference>
<feature type="compositionally biased region" description="Low complexity" evidence="1">
    <location>
        <begin position="282"/>
        <end position="298"/>
    </location>
</feature>
<feature type="compositionally biased region" description="Pro residues" evidence="1">
    <location>
        <begin position="270"/>
        <end position="281"/>
    </location>
</feature>
<sequence length="316" mass="32532">MDLQDGGVAAEDGGEAAGEDTADTCAGPPSRKLLEAAVDAAWAKQSCEHFAEQSPVPSFASSVPPLAEHSAPFTGEEPVDLGPHVSGPLGGAFSFMCTLRMDSLESWSRVFDFSVAADEDSITAGAIELTRNLHFTVFRGRKPISVAVENFFELGRELTMLCTVSPSGHMRVFKDGALVGENIEGMAPLELARPHMVVGGHFLFQNQAFRGSLKDVKVWGQELPWPAPQEEEAPAPGAAAEGAAPEPGEGAAAAGEGGAVAESDGAEDSAPPPELEQPPASPEALAGTPAAAAEEAAAQGDGQVPPPTDTEEVPAS</sequence>
<feature type="region of interest" description="Disordered" evidence="1">
    <location>
        <begin position="227"/>
        <end position="316"/>
    </location>
</feature>
<name>A0ABN9P8E1_9DINO</name>
<dbReference type="EMBL" id="CAUYUJ010000156">
    <property type="protein sequence ID" value="CAK0789005.1"/>
    <property type="molecule type" value="Genomic_DNA"/>
</dbReference>
<protein>
    <submittedName>
        <fullName evidence="2">Uncharacterized protein</fullName>
    </submittedName>
</protein>
<organism evidence="2 3">
    <name type="scientific">Prorocentrum cordatum</name>
    <dbReference type="NCBI Taxonomy" id="2364126"/>
    <lineage>
        <taxon>Eukaryota</taxon>
        <taxon>Sar</taxon>
        <taxon>Alveolata</taxon>
        <taxon>Dinophyceae</taxon>
        <taxon>Prorocentrales</taxon>
        <taxon>Prorocentraceae</taxon>
        <taxon>Prorocentrum</taxon>
    </lineage>
</organism>
<evidence type="ECO:0000256" key="1">
    <source>
        <dbReference type="SAM" id="MobiDB-lite"/>
    </source>
</evidence>
<proteinExistence type="predicted"/>
<evidence type="ECO:0000313" key="2">
    <source>
        <dbReference type="EMBL" id="CAK0789005.1"/>
    </source>
</evidence>
<dbReference type="Pfam" id="PF13385">
    <property type="entry name" value="Laminin_G_3"/>
    <property type="match status" value="1"/>
</dbReference>
<feature type="compositionally biased region" description="Acidic residues" evidence="1">
    <location>
        <begin position="12"/>
        <end position="22"/>
    </location>
</feature>
<keyword evidence="3" id="KW-1185">Reference proteome</keyword>